<organism evidence="1 2">
    <name type="scientific">candidate division WWE3 bacterium</name>
    <dbReference type="NCBI Taxonomy" id="2053526"/>
    <lineage>
        <taxon>Bacteria</taxon>
        <taxon>Katanobacteria</taxon>
    </lineage>
</organism>
<reference evidence="1 2" key="1">
    <citation type="journal article" date="2020" name="Biotechnol. Biofuels">
        <title>New insights from the biogas microbiome by comprehensive genome-resolved metagenomics of nearly 1600 species originating from multiple anaerobic digesters.</title>
        <authorList>
            <person name="Campanaro S."/>
            <person name="Treu L."/>
            <person name="Rodriguez-R L.M."/>
            <person name="Kovalovszki A."/>
            <person name="Ziels R.M."/>
            <person name="Maus I."/>
            <person name="Zhu X."/>
            <person name="Kougias P.G."/>
            <person name="Basile A."/>
            <person name="Luo G."/>
            <person name="Schluter A."/>
            <person name="Konstantinidis K.T."/>
            <person name="Angelidaki I."/>
        </authorList>
    </citation>
    <scope>NUCLEOTIDE SEQUENCE [LARGE SCALE GENOMIC DNA]</scope>
    <source>
        <strain evidence="1">AS27yjCOA_202</strain>
    </source>
</reference>
<evidence type="ECO:0000313" key="1">
    <source>
        <dbReference type="EMBL" id="NMB92009.1"/>
    </source>
</evidence>
<dbReference type="Proteomes" id="UP000590542">
    <property type="component" value="Unassembled WGS sequence"/>
</dbReference>
<sequence>MSLNKRWLNEVVAAGIEEAAPQIASRIINRDDVDTKEHDHKVIDLLEQIKIFYIMYPFVDEIESLMLQLRKLGMVVEGPYLNSPNESNELLPCNLSRKASNIPFFLKELPHDLEDLWIGYVVSGFWWSIRTKEASEGMYKLMIIAEQPNTDEEEYTPLYILWRKDIKDFKPKTDLDNILKTLAGLCKNQLFDLIMGSRL</sequence>
<proteinExistence type="predicted"/>
<gene>
    <name evidence="1" type="ORF">GYA37_04215</name>
</gene>
<comment type="caution">
    <text evidence="1">The sequence shown here is derived from an EMBL/GenBank/DDBJ whole genome shotgun (WGS) entry which is preliminary data.</text>
</comment>
<protein>
    <submittedName>
        <fullName evidence="1">Uncharacterized protein</fullName>
    </submittedName>
</protein>
<accession>A0A7X9E7L9</accession>
<dbReference type="AlphaFoldDB" id="A0A7X9E7L9"/>
<dbReference type="EMBL" id="JAAZNV010000014">
    <property type="protein sequence ID" value="NMB92009.1"/>
    <property type="molecule type" value="Genomic_DNA"/>
</dbReference>
<name>A0A7X9E7L9_UNCKA</name>
<evidence type="ECO:0000313" key="2">
    <source>
        <dbReference type="Proteomes" id="UP000590542"/>
    </source>
</evidence>